<evidence type="ECO:0000256" key="1">
    <source>
        <dbReference type="ARBA" id="ARBA00004141"/>
    </source>
</evidence>
<dbReference type="PANTHER" id="PTHR38459:SF1">
    <property type="entry name" value="PROPHAGE BACTOPRENOL-LINKED GLUCOSE TRANSLOCASE HOMOLOG"/>
    <property type="match status" value="1"/>
</dbReference>
<reference evidence="9 10" key="1">
    <citation type="submission" date="2019-05" db="EMBL/GenBank/DDBJ databases">
        <title>Genomes sequences of two Nocardia cyriacigeorgica environmental isolates, type strains Nocardia asteroides ATCC 19247 and Nocardia cyriacigeorgica DSM 44484.</title>
        <authorList>
            <person name="Vautrin F."/>
            <person name="Bergeron E."/>
            <person name="Dubost A."/>
            <person name="Abrouk D."/>
            <person name="Rodriguez Nava V."/>
            <person name="Pujic P."/>
        </authorList>
    </citation>
    <scope>NUCLEOTIDE SEQUENCE [LARGE SCALE GENOMIC DNA]</scope>
    <source>
        <strain evidence="9 10">EML 446</strain>
    </source>
</reference>
<evidence type="ECO:0000256" key="4">
    <source>
        <dbReference type="ARBA" id="ARBA00022989"/>
    </source>
</evidence>
<keyword evidence="5 7" id="KW-0472">Membrane</keyword>
<dbReference type="GO" id="GO:0000271">
    <property type="term" value="P:polysaccharide biosynthetic process"/>
    <property type="evidence" value="ECO:0007669"/>
    <property type="project" value="InterPro"/>
</dbReference>
<sequence>MGVPAFSSSGYRRTGRGHVGGIGCARTRATRSGGSPPVSGTGRPEPSPPSIVDLGADEDVARVSAPVTESGADSALASDAESHAFELSTPPGAKHASQAPDLDSDSSAAADPGPLLRLVRRQELAFAIVGGFNTVLGIVLTVAWLAILGDGVPPSVAVVAAYCVSVVVAFVLHRTLVFRVRGQLLRDFLAFVAVNSGGLVMNVVLLELAVTVLGFPEKPAAVVVMGFVAVVSFFGHRHISFRRRVG</sequence>
<evidence type="ECO:0000256" key="2">
    <source>
        <dbReference type="ARBA" id="ARBA00009399"/>
    </source>
</evidence>
<evidence type="ECO:0000256" key="5">
    <source>
        <dbReference type="ARBA" id="ARBA00023136"/>
    </source>
</evidence>
<feature type="transmembrane region" description="Helical" evidence="7">
    <location>
        <begin position="219"/>
        <end position="236"/>
    </location>
</feature>
<proteinExistence type="inferred from homology"/>
<accession>A0A5R8NY88</accession>
<evidence type="ECO:0000256" key="3">
    <source>
        <dbReference type="ARBA" id="ARBA00022692"/>
    </source>
</evidence>
<feature type="domain" description="GtrA/DPMS transmembrane" evidence="8">
    <location>
        <begin position="126"/>
        <end position="241"/>
    </location>
</feature>
<feature type="compositionally biased region" description="Polar residues" evidence="6">
    <location>
        <begin position="1"/>
        <end position="11"/>
    </location>
</feature>
<gene>
    <name evidence="9" type="ORF">FEK34_06525</name>
</gene>
<comment type="similarity">
    <text evidence="2">Belongs to the GtrA family.</text>
</comment>
<protein>
    <submittedName>
        <fullName evidence="9">GtrA family protein</fullName>
    </submittedName>
</protein>
<keyword evidence="3 7" id="KW-0812">Transmembrane</keyword>
<dbReference type="InterPro" id="IPR007267">
    <property type="entry name" value="GtrA_DPMS_TM"/>
</dbReference>
<feature type="compositionally biased region" description="Low complexity" evidence="6">
    <location>
        <begin position="96"/>
        <end position="108"/>
    </location>
</feature>
<dbReference type="AlphaFoldDB" id="A0A5R8NY88"/>
<evidence type="ECO:0000256" key="7">
    <source>
        <dbReference type="SAM" id="Phobius"/>
    </source>
</evidence>
<dbReference type="Proteomes" id="UP000306378">
    <property type="component" value="Unassembled WGS sequence"/>
</dbReference>
<keyword evidence="4 7" id="KW-1133">Transmembrane helix</keyword>
<evidence type="ECO:0000259" key="8">
    <source>
        <dbReference type="Pfam" id="PF04138"/>
    </source>
</evidence>
<feature type="transmembrane region" description="Helical" evidence="7">
    <location>
        <begin position="188"/>
        <end position="213"/>
    </location>
</feature>
<feature type="transmembrane region" description="Helical" evidence="7">
    <location>
        <begin position="124"/>
        <end position="149"/>
    </location>
</feature>
<dbReference type="InterPro" id="IPR051401">
    <property type="entry name" value="GtrA_CellWall_Glycosyl"/>
</dbReference>
<comment type="subcellular location">
    <subcellularLocation>
        <location evidence="1">Membrane</location>
        <topology evidence="1">Multi-pass membrane protein</topology>
    </subcellularLocation>
</comment>
<dbReference type="Pfam" id="PF04138">
    <property type="entry name" value="GtrA_DPMS_TM"/>
    <property type="match status" value="1"/>
</dbReference>
<dbReference type="EMBL" id="VBUT01000002">
    <property type="protein sequence ID" value="TLF81284.1"/>
    <property type="molecule type" value="Genomic_DNA"/>
</dbReference>
<feature type="region of interest" description="Disordered" evidence="6">
    <location>
        <begin position="1"/>
        <end position="108"/>
    </location>
</feature>
<name>A0A5R8NY88_9NOCA</name>
<evidence type="ECO:0000313" key="9">
    <source>
        <dbReference type="EMBL" id="TLF81284.1"/>
    </source>
</evidence>
<evidence type="ECO:0000313" key="10">
    <source>
        <dbReference type="Proteomes" id="UP000306378"/>
    </source>
</evidence>
<dbReference type="PANTHER" id="PTHR38459">
    <property type="entry name" value="PROPHAGE BACTOPRENOL-LINKED GLUCOSE TRANSLOCASE HOMOLOG"/>
    <property type="match status" value="1"/>
</dbReference>
<dbReference type="GO" id="GO:0005886">
    <property type="term" value="C:plasma membrane"/>
    <property type="evidence" value="ECO:0007669"/>
    <property type="project" value="TreeGrafter"/>
</dbReference>
<organism evidence="9 10">
    <name type="scientific">Nocardia cyriacigeorgica</name>
    <dbReference type="NCBI Taxonomy" id="135487"/>
    <lineage>
        <taxon>Bacteria</taxon>
        <taxon>Bacillati</taxon>
        <taxon>Actinomycetota</taxon>
        <taxon>Actinomycetes</taxon>
        <taxon>Mycobacteriales</taxon>
        <taxon>Nocardiaceae</taxon>
        <taxon>Nocardia</taxon>
    </lineage>
</organism>
<feature type="transmembrane region" description="Helical" evidence="7">
    <location>
        <begin position="155"/>
        <end position="176"/>
    </location>
</feature>
<comment type="caution">
    <text evidence="9">The sequence shown here is derived from an EMBL/GenBank/DDBJ whole genome shotgun (WGS) entry which is preliminary data.</text>
</comment>
<evidence type="ECO:0000256" key="6">
    <source>
        <dbReference type="SAM" id="MobiDB-lite"/>
    </source>
</evidence>